<feature type="compositionally biased region" description="Basic and acidic residues" evidence="1">
    <location>
        <begin position="727"/>
        <end position="748"/>
    </location>
</feature>
<feature type="region of interest" description="Disordered" evidence="1">
    <location>
        <begin position="425"/>
        <end position="570"/>
    </location>
</feature>
<protein>
    <recommendedName>
        <fullName evidence="2">SANTA domain-containing protein</fullName>
    </recommendedName>
</protein>
<feature type="domain" description="SANTA" evidence="2">
    <location>
        <begin position="153"/>
        <end position="242"/>
    </location>
</feature>
<dbReference type="EMBL" id="CM035419">
    <property type="protein sequence ID" value="KAH7415673.1"/>
    <property type="molecule type" value="Genomic_DNA"/>
</dbReference>
<organism evidence="3 4">
    <name type="scientific">Ceratopteris richardii</name>
    <name type="common">Triangle waterfern</name>
    <dbReference type="NCBI Taxonomy" id="49495"/>
    <lineage>
        <taxon>Eukaryota</taxon>
        <taxon>Viridiplantae</taxon>
        <taxon>Streptophyta</taxon>
        <taxon>Embryophyta</taxon>
        <taxon>Tracheophyta</taxon>
        <taxon>Polypodiopsida</taxon>
        <taxon>Polypodiidae</taxon>
        <taxon>Polypodiales</taxon>
        <taxon>Pteridineae</taxon>
        <taxon>Pteridaceae</taxon>
        <taxon>Parkerioideae</taxon>
        <taxon>Ceratopteris</taxon>
    </lineage>
</organism>
<accession>A0A8T2TC11</accession>
<feature type="compositionally biased region" description="Basic residues" evidence="1">
    <location>
        <begin position="439"/>
        <end position="456"/>
    </location>
</feature>
<dbReference type="Proteomes" id="UP000825935">
    <property type="component" value="Chromosome 14"/>
</dbReference>
<comment type="caution">
    <text evidence="3">The sequence shown here is derived from an EMBL/GenBank/DDBJ whole genome shotgun (WGS) entry which is preliminary data.</text>
</comment>
<sequence length="891" mass="98685">MATHGLRLDASARNRFCSDVTHTENYCNHCCGHHSLSSPTRSKFSSPEISWVHQQKQFARDPDDAFRRGFCSARYFVQSSVQPPTPHQDYEFLYPASTSMSEGTPGGASRSFEPCSSSAWLSSARGFNLERNSEREDLCTIGYETCSVQSNQVTLYSWYLIKCEGASDSVGVSVGGFLGTGGIEKFESASIVQRMEKCILMAQDGVKIRLAGLINGSTSVANGFSQNLVESFLSGFPYTWNHLLYSELRASKMKQPDHQGFHEGLSETVEVSQLSFKGSHADQLKEIPFSNQVKDHHGYPEVLAEIELYAKQTSRKIQIEDKNVEFSNQTVSTDNDDFKQGLSKNDVVMHSEMGASLQQCSLDASLTNIEMKGKNEELNNQAITTDHGNSEIGTFKDDLLITSDTVTPLEKDILNSSHSIEKDLEASRYNGQFTDHVRSNSRRTSKAQSPHTRKKGGTVNNQSCVGSSPAIQTNQCTRMTRSMHKVSMHQDHSKNNDSLLPDRVDNGGNAGSYSGKNVAGDCHRQASFTMSQKNNKGKSDHTKTLNTTSCASKDGDEDITQETESKLNVDANLDPKPVCLEKVVTISSDKNDDDKDSDRQDMPMLARKSETNANVECSTLKANIKKHRKSNKESDVAVKDPGQITRHLEKEVGTASSDENDDDKDHDRQDTPMSVRKSEANANMEGSTVKVNTKKHRKSNKEYDVAVKDPGQATRHLKKEVVTVASDKNDDDKDPDRQDMRTSVRKSEANANMECSTVKVNTKKHRKSNKECGVAVKDPGQSTRHLDILPALPSPRVPVPKQLVSEAFGLKTSRSGRLLVPPLAHWCGQSLLRDKDGGIIAISDGSKDEKNYSVEMFKFKPPTEAGLQRLQKRLCQVAVDYTASKKRLSLR</sequence>
<dbReference type="PANTHER" id="PTHR35311:SF1">
    <property type="entry name" value="PROTEIN EMBRYO DEFECTIVE 1674"/>
    <property type="match status" value="1"/>
</dbReference>
<feature type="compositionally biased region" description="Polar residues" evidence="1">
    <location>
        <begin position="680"/>
        <end position="691"/>
    </location>
</feature>
<keyword evidence="4" id="KW-1185">Reference proteome</keyword>
<dbReference type="InterPro" id="IPR015216">
    <property type="entry name" value="SANTA"/>
</dbReference>
<dbReference type="InterPro" id="IPR053090">
    <property type="entry name" value="Centromere_KNL-2_homolog"/>
</dbReference>
<dbReference type="Pfam" id="PF09133">
    <property type="entry name" value="SANTA"/>
    <property type="match status" value="1"/>
</dbReference>
<dbReference type="PANTHER" id="PTHR35311">
    <property type="entry name" value="KINETOCHORE-ASSOCIATED PROTEIN KNL-2 HOMOLOG"/>
    <property type="match status" value="1"/>
</dbReference>
<feature type="compositionally biased region" description="Polar residues" evidence="1">
    <location>
        <begin position="458"/>
        <end position="480"/>
    </location>
</feature>
<gene>
    <name evidence="3" type="ORF">KP509_14G056500</name>
</gene>
<evidence type="ECO:0000313" key="3">
    <source>
        <dbReference type="EMBL" id="KAH7415672.1"/>
    </source>
</evidence>
<proteinExistence type="predicted"/>
<dbReference type="EMBL" id="CM035419">
    <property type="protein sequence ID" value="KAH7415672.1"/>
    <property type="molecule type" value="Genomic_DNA"/>
</dbReference>
<dbReference type="OrthoDB" id="118550at2759"/>
<dbReference type="OMA" id="TCLSHIK"/>
<name>A0A8T2TC11_CERRI</name>
<evidence type="ECO:0000313" key="4">
    <source>
        <dbReference type="Proteomes" id="UP000825935"/>
    </source>
</evidence>
<evidence type="ECO:0000259" key="2">
    <source>
        <dbReference type="Pfam" id="PF09133"/>
    </source>
</evidence>
<reference evidence="3" key="1">
    <citation type="submission" date="2021-08" db="EMBL/GenBank/DDBJ databases">
        <title>WGS assembly of Ceratopteris richardii.</title>
        <authorList>
            <person name="Marchant D.B."/>
            <person name="Chen G."/>
            <person name="Jenkins J."/>
            <person name="Shu S."/>
            <person name="Leebens-Mack J."/>
            <person name="Grimwood J."/>
            <person name="Schmutz J."/>
            <person name="Soltis P."/>
            <person name="Soltis D."/>
            <person name="Chen Z.-H."/>
        </authorList>
    </citation>
    <scope>NUCLEOTIDE SEQUENCE</scope>
    <source>
        <strain evidence="3">Whitten #5841</strain>
        <tissue evidence="3">Leaf</tissue>
    </source>
</reference>
<feature type="compositionally biased region" description="Basic and acidic residues" evidence="1">
    <location>
        <begin position="488"/>
        <end position="505"/>
    </location>
</feature>
<feature type="region of interest" description="Disordered" evidence="1">
    <location>
        <begin position="625"/>
        <end position="753"/>
    </location>
</feature>
<dbReference type="AlphaFoldDB" id="A0A8T2TC11"/>
<evidence type="ECO:0000256" key="1">
    <source>
        <dbReference type="SAM" id="MobiDB-lite"/>
    </source>
</evidence>